<organism evidence="4 5">
    <name type="scientific">Kitasatospora viridis</name>
    <dbReference type="NCBI Taxonomy" id="281105"/>
    <lineage>
        <taxon>Bacteria</taxon>
        <taxon>Bacillati</taxon>
        <taxon>Actinomycetota</taxon>
        <taxon>Actinomycetes</taxon>
        <taxon>Kitasatosporales</taxon>
        <taxon>Streptomycetaceae</taxon>
        <taxon>Kitasatospora</taxon>
    </lineage>
</organism>
<evidence type="ECO:0000256" key="2">
    <source>
        <dbReference type="ARBA" id="ARBA00022679"/>
    </source>
</evidence>
<dbReference type="SUPFAM" id="SSF53335">
    <property type="entry name" value="S-adenosyl-L-methionine-dependent methyltransferases"/>
    <property type="match status" value="1"/>
</dbReference>
<dbReference type="GO" id="GO:0017000">
    <property type="term" value="P:antibiotic biosynthetic process"/>
    <property type="evidence" value="ECO:0007669"/>
    <property type="project" value="UniProtKB-ARBA"/>
</dbReference>
<dbReference type="Pfam" id="PF13649">
    <property type="entry name" value="Methyltransf_25"/>
    <property type="match status" value="1"/>
</dbReference>
<comment type="caution">
    <text evidence="4">The sequence shown here is derived from an EMBL/GenBank/DDBJ whole genome shotgun (WGS) entry which is preliminary data.</text>
</comment>
<dbReference type="GO" id="GO:0008168">
    <property type="term" value="F:methyltransferase activity"/>
    <property type="evidence" value="ECO:0007669"/>
    <property type="project" value="UniProtKB-KW"/>
</dbReference>
<sequence>MLDLDAELLHQPLTEVTDWLAELTADTGATGATRILDLGAGTGAGTLALLRRFPDATATAVDMSAGMLERVRAKADAAGYGERVRTVEADLDGDWPELGPVDLAWSAAALHHVADPDDALRRLRKTIRPGGLFALVEIDGLPSFLPEDLGLGEPGLERRCRAVVAARLAEELPYLGADWAPILGRAGFEVLPERRFAVELTSPLPADVARYAQLVLARNRERIGEQLDPADRAVLDALIDGPGEENVLRRKDLVVRAERRVWVARNV</sequence>
<dbReference type="GO" id="GO:0032259">
    <property type="term" value="P:methylation"/>
    <property type="evidence" value="ECO:0007669"/>
    <property type="project" value="UniProtKB-KW"/>
</dbReference>
<gene>
    <name evidence="4" type="ORF">FHX73_14501</name>
</gene>
<dbReference type="PANTHER" id="PTHR43861">
    <property type="entry name" value="TRANS-ACONITATE 2-METHYLTRANSFERASE-RELATED"/>
    <property type="match status" value="1"/>
</dbReference>
<dbReference type="PANTHER" id="PTHR43861:SF1">
    <property type="entry name" value="TRANS-ACONITATE 2-METHYLTRANSFERASE"/>
    <property type="match status" value="1"/>
</dbReference>
<keyword evidence="2 4" id="KW-0808">Transferase</keyword>
<evidence type="ECO:0000313" key="5">
    <source>
        <dbReference type="Proteomes" id="UP000317940"/>
    </source>
</evidence>
<evidence type="ECO:0000313" key="4">
    <source>
        <dbReference type="EMBL" id="TWF83018.1"/>
    </source>
</evidence>
<name>A0A561T7D1_9ACTN</name>
<keyword evidence="1 4" id="KW-0489">Methyltransferase</keyword>
<evidence type="ECO:0000256" key="1">
    <source>
        <dbReference type="ARBA" id="ARBA00022603"/>
    </source>
</evidence>
<dbReference type="Gene3D" id="3.40.50.150">
    <property type="entry name" value="Vaccinia Virus protein VP39"/>
    <property type="match status" value="1"/>
</dbReference>
<accession>A0A561T7D1</accession>
<proteinExistence type="predicted"/>
<feature type="domain" description="Methyltransferase" evidence="3">
    <location>
        <begin position="35"/>
        <end position="131"/>
    </location>
</feature>
<evidence type="ECO:0000259" key="3">
    <source>
        <dbReference type="Pfam" id="PF13649"/>
    </source>
</evidence>
<dbReference type="CDD" id="cd02440">
    <property type="entry name" value="AdoMet_MTases"/>
    <property type="match status" value="1"/>
</dbReference>
<dbReference type="InterPro" id="IPR041698">
    <property type="entry name" value="Methyltransf_25"/>
</dbReference>
<keyword evidence="5" id="KW-1185">Reference proteome</keyword>
<dbReference type="Proteomes" id="UP000317940">
    <property type="component" value="Unassembled WGS sequence"/>
</dbReference>
<reference evidence="4 5" key="1">
    <citation type="submission" date="2019-06" db="EMBL/GenBank/DDBJ databases">
        <title>Sequencing the genomes of 1000 actinobacteria strains.</title>
        <authorList>
            <person name="Klenk H.-P."/>
        </authorList>
    </citation>
    <scope>NUCLEOTIDE SEQUENCE [LARGE SCALE GENOMIC DNA]</scope>
    <source>
        <strain evidence="4 5">DSM 44826</strain>
    </source>
</reference>
<dbReference type="EMBL" id="VIWT01000004">
    <property type="protein sequence ID" value="TWF83018.1"/>
    <property type="molecule type" value="Genomic_DNA"/>
</dbReference>
<dbReference type="InterPro" id="IPR029063">
    <property type="entry name" value="SAM-dependent_MTases_sf"/>
</dbReference>
<dbReference type="AlphaFoldDB" id="A0A561T7D1"/>
<protein>
    <submittedName>
        <fullName evidence="4">Methyltransferase family protein</fullName>
    </submittedName>
</protein>